<protein>
    <submittedName>
        <fullName evidence="2">Integral membrane protein-like protein</fullName>
    </submittedName>
</protein>
<keyword evidence="3" id="KW-1185">Reference proteome</keyword>
<organism evidence="2 3">
    <name type="scientific">Aaosphaeria arxii CBS 175.79</name>
    <dbReference type="NCBI Taxonomy" id="1450172"/>
    <lineage>
        <taxon>Eukaryota</taxon>
        <taxon>Fungi</taxon>
        <taxon>Dikarya</taxon>
        <taxon>Ascomycota</taxon>
        <taxon>Pezizomycotina</taxon>
        <taxon>Dothideomycetes</taxon>
        <taxon>Pleosporomycetidae</taxon>
        <taxon>Pleosporales</taxon>
        <taxon>Pleosporales incertae sedis</taxon>
        <taxon>Aaosphaeria</taxon>
    </lineage>
</organism>
<dbReference type="RefSeq" id="XP_033383003.1">
    <property type="nucleotide sequence ID" value="XM_033522034.1"/>
</dbReference>
<dbReference type="AlphaFoldDB" id="A0A6A5XQT9"/>
<dbReference type="GeneID" id="54279431"/>
<feature type="transmembrane region" description="Helical" evidence="1">
    <location>
        <begin position="242"/>
        <end position="263"/>
    </location>
</feature>
<name>A0A6A5XQT9_9PLEO</name>
<dbReference type="Proteomes" id="UP000799778">
    <property type="component" value="Unassembled WGS sequence"/>
</dbReference>
<keyword evidence="1" id="KW-0812">Transmembrane</keyword>
<feature type="transmembrane region" description="Helical" evidence="1">
    <location>
        <begin position="275"/>
        <end position="296"/>
    </location>
</feature>
<proteinExistence type="predicted"/>
<gene>
    <name evidence="2" type="ORF">BU24DRAFT_219151</name>
</gene>
<dbReference type="GO" id="GO:0016757">
    <property type="term" value="F:glycosyltransferase activity"/>
    <property type="evidence" value="ECO:0007669"/>
    <property type="project" value="InterPro"/>
</dbReference>
<dbReference type="CDD" id="cd22189">
    <property type="entry name" value="PGAP4-like_fungal"/>
    <property type="match status" value="1"/>
</dbReference>
<dbReference type="PANTHER" id="PTHR31410:SF1">
    <property type="entry name" value="POST-GPI ATTACHMENT TO PROTEINS FACTOR 4"/>
    <property type="match status" value="1"/>
</dbReference>
<sequence>MNSRLIAIVVCLFTILGFYKILLASSRDPTSLFFNPRVGYAPRYSAVRKAEAGDFISDAPKYADLVQAKDGETERKLCVGIPSIARKDVQYLQTAVGSLIEGLTPQERAEIFLIVFIPHSDPTVHPSYAEQWLPDLTDEVLVYNVTSEQTDHIKQLESEGGEYREKGLYDYTYLLQECISKRTPHIAMLEDDTVAMDGWYHRTMAAIDEAEALSAERRALADFLYLRLFYTEEFLGYNSEDWATYLFYSTLAFGFPLAVLLYLRHSSAPAKRILTNRTLATISAATIACIALFFLLGRCTMLPLPAGVNEMPAYGCCSQGLVFPRNKAMTLAKYLTKRRLGFVDVIIEEYANQNDELRWAITPSVLQHVGRKSSKLDDYGPASKWGMSVAEKIWSFGFERFDRGALREEHLRVAASRET</sequence>
<accession>A0A6A5XQT9</accession>
<dbReference type="GO" id="GO:0000139">
    <property type="term" value="C:Golgi membrane"/>
    <property type="evidence" value="ECO:0007669"/>
    <property type="project" value="InterPro"/>
</dbReference>
<evidence type="ECO:0000256" key="1">
    <source>
        <dbReference type="SAM" id="Phobius"/>
    </source>
</evidence>
<keyword evidence="1" id="KW-1133">Transmembrane helix</keyword>
<dbReference type="InterPro" id="IPR029675">
    <property type="entry name" value="PGAP4"/>
</dbReference>
<evidence type="ECO:0000313" key="3">
    <source>
        <dbReference type="Proteomes" id="UP000799778"/>
    </source>
</evidence>
<reference evidence="2" key="1">
    <citation type="journal article" date="2020" name="Stud. Mycol.">
        <title>101 Dothideomycetes genomes: a test case for predicting lifestyles and emergence of pathogens.</title>
        <authorList>
            <person name="Haridas S."/>
            <person name="Albert R."/>
            <person name="Binder M."/>
            <person name="Bloem J."/>
            <person name="Labutti K."/>
            <person name="Salamov A."/>
            <person name="Andreopoulos B."/>
            <person name="Baker S."/>
            <person name="Barry K."/>
            <person name="Bills G."/>
            <person name="Bluhm B."/>
            <person name="Cannon C."/>
            <person name="Castanera R."/>
            <person name="Culley D."/>
            <person name="Daum C."/>
            <person name="Ezra D."/>
            <person name="Gonzalez J."/>
            <person name="Henrissat B."/>
            <person name="Kuo A."/>
            <person name="Liang C."/>
            <person name="Lipzen A."/>
            <person name="Lutzoni F."/>
            <person name="Magnuson J."/>
            <person name="Mondo S."/>
            <person name="Nolan M."/>
            <person name="Ohm R."/>
            <person name="Pangilinan J."/>
            <person name="Park H.-J."/>
            <person name="Ramirez L."/>
            <person name="Alfaro M."/>
            <person name="Sun H."/>
            <person name="Tritt A."/>
            <person name="Yoshinaga Y."/>
            <person name="Zwiers L.-H."/>
            <person name="Turgeon B."/>
            <person name="Goodwin S."/>
            <person name="Spatafora J."/>
            <person name="Crous P."/>
            <person name="Grigoriev I."/>
        </authorList>
    </citation>
    <scope>NUCLEOTIDE SEQUENCE</scope>
    <source>
        <strain evidence="2">CBS 175.79</strain>
    </source>
</reference>
<dbReference type="PANTHER" id="PTHR31410">
    <property type="entry name" value="TRANSMEMBRANE PROTEIN 246"/>
    <property type="match status" value="1"/>
</dbReference>
<dbReference type="EMBL" id="ML978070">
    <property type="protein sequence ID" value="KAF2014664.1"/>
    <property type="molecule type" value="Genomic_DNA"/>
</dbReference>
<dbReference type="OrthoDB" id="2016523at2759"/>
<evidence type="ECO:0000313" key="2">
    <source>
        <dbReference type="EMBL" id="KAF2014664.1"/>
    </source>
</evidence>
<keyword evidence="1" id="KW-0472">Membrane</keyword>
<dbReference type="GO" id="GO:0006506">
    <property type="term" value="P:GPI anchor biosynthetic process"/>
    <property type="evidence" value="ECO:0007669"/>
    <property type="project" value="InterPro"/>
</dbReference>